<evidence type="ECO:0000256" key="1">
    <source>
        <dbReference type="SAM" id="Coils"/>
    </source>
</evidence>
<feature type="compositionally biased region" description="Basic residues" evidence="2">
    <location>
        <begin position="338"/>
        <end position="347"/>
    </location>
</feature>
<dbReference type="AlphaFoldDB" id="A0A7I8VHS9"/>
<reference evidence="3 4" key="1">
    <citation type="submission" date="2020-08" db="EMBL/GenBank/DDBJ databases">
        <authorList>
            <person name="Hejnol A."/>
        </authorList>
    </citation>
    <scope>NUCLEOTIDE SEQUENCE [LARGE SCALE GENOMIC DNA]</scope>
</reference>
<sequence length="460" mass="53564">MQSPELGTFWVNRTTGEKQEDVPDHVIRAIKSIDEKDNELDLVKNENERLRLDLKEKKSCIELLETSERQLRLELDELLTKLNRAESNNDKLRTDNKKKTESTDKMEFEYKKMEDKVIKLEAKGMKYSLFIDLIYISLIFRNGIRFNEANLRLKNQDYKILDLKAQVREELFRNDKIDQKLARIPILEDEIQEKNNEIERLKNESKNKDLLLQHSRLSNREYRENVKRLENNLNEQNSQQEELERAKLEINTLRRLLAGKDSLLRKMNGQAERSLLKEIDENAEPRPSTNQNTYIETSVSDRKSESLLETLLSDENKKDARCSRPKTASDSKLDTAKLKKIRIKSAPHRANAQRISLPNSPYEQLGLLNSPPGSRPNPARSPPLSSRLIRADKERLKFFTIGDKVTANIRGKPVIKEACVAFIGYVEPKNYRTHIGIVLSEPGKLCFVIYHIYKHTNFNP</sequence>
<evidence type="ECO:0000313" key="4">
    <source>
        <dbReference type="Proteomes" id="UP000549394"/>
    </source>
</evidence>
<dbReference type="OrthoDB" id="2130750at2759"/>
<keyword evidence="4" id="KW-1185">Reference proteome</keyword>
<feature type="compositionally biased region" description="Polar residues" evidence="2">
    <location>
        <begin position="287"/>
        <end position="298"/>
    </location>
</feature>
<dbReference type="EMBL" id="CAJFCJ010000006">
    <property type="protein sequence ID" value="CAD5115237.1"/>
    <property type="molecule type" value="Genomic_DNA"/>
</dbReference>
<feature type="compositionally biased region" description="Polar residues" evidence="2">
    <location>
        <begin position="353"/>
        <end position="362"/>
    </location>
</feature>
<protein>
    <submittedName>
        <fullName evidence="3">DgyrCDS4229</fullName>
    </submittedName>
</protein>
<feature type="region of interest" description="Disordered" evidence="2">
    <location>
        <begin position="276"/>
        <end position="386"/>
    </location>
</feature>
<feature type="coiled-coil region" evidence="1">
    <location>
        <begin position="33"/>
        <end position="123"/>
    </location>
</feature>
<proteinExistence type="predicted"/>
<feature type="coiled-coil region" evidence="1">
    <location>
        <begin position="177"/>
        <end position="256"/>
    </location>
</feature>
<organism evidence="3 4">
    <name type="scientific">Dimorphilus gyrociliatus</name>
    <dbReference type="NCBI Taxonomy" id="2664684"/>
    <lineage>
        <taxon>Eukaryota</taxon>
        <taxon>Metazoa</taxon>
        <taxon>Spiralia</taxon>
        <taxon>Lophotrochozoa</taxon>
        <taxon>Annelida</taxon>
        <taxon>Polychaeta</taxon>
        <taxon>Polychaeta incertae sedis</taxon>
        <taxon>Dinophilidae</taxon>
        <taxon>Dimorphilus</taxon>
    </lineage>
</organism>
<name>A0A7I8VHS9_9ANNE</name>
<gene>
    <name evidence="3" type="ORF">DGYR_LOCUS3993</name>
</gene>
<keyword evidence="1" id="KW-0175">Coiled coil</keyword>
<evidence type="ECO:0000313" key="3">
    <source>
        <dbReference type="EMBL" id="CAD5115237.1"/>
    </source>
</evidence>
<comment type="caution">
    <text evidence="3">The sequence shown here is derived from an EMBL/GenBank/DDBJ whole genome shotgun (WGS) entry which is preliminary data.</text>
</comment>
<evidence type="ECO:0000256" key="2">
    <source>
        <dbReference type="SAM" id="MobiDB-lite"/>
    </source>
</evidence>
<accession>A0A7I8VHS9</accession>
<dbReference type="Proteomes" id="UP000549394">
    <property type="component" value="Unassembled WGS sequence"/>
</dbReference>
<feature type="compositionally biased region" description="Basic and acidic residues" evidence="2">
    <location>
        <begin position="314"/>
        <end position="337"/>
    </location>
</feature>